<feature type="transmembrane region" description="Helical" evidence="1">
    <location>
        <begin position="110"/>
        <end position="137"/>
    </location>
</feature>
<reference evidence="3" key="1">
    <citation type="submission" date="2016-04" db="EMBL/GenBank/DDBJ databases">
        <authorList>
            <person name="Evans L.H."/>
            <person name="Alamgir A."/>
            <person name="Owens N."/>
            <person name="Weber N.D."/>
            <person name="Virtaneva K."/>
            <person name="Barbian K."/>
            <person name="Babar A."/>
            <person name="Rosenke K."/>
        </authorList>
    </citation>
    <scope>NUCLEOTIDE SEQUENCE</scope>
    <source>
        <strain evidence="3">86</strain>
    </source>
</reference>
<dbReference type="AlphaFoldDB" id="A0A212KKJ3"/>
<organism evidence="3">
    <name type="scientific">uncultured Alphaproteobacteria bacterium</name>
    <dbReference type="NCBI Taxonomy" id="91750"/>
    <lineage>
        <taxon>Bacteria</taxon>
        <taxon>Pseudomonadati</taxon>
        <taxon>Pseudomonadota</taxon>
        <taxon>Alphaproteobacteria</taxon>
        <taxon>environmental samples</taxon>
    </lineage>
</organism>
<dbReference type="InterPro" id="IPR002823">
    <property type="entry name" value="DUF112_TM"/>
</dbReference>
<gene>
    <name evidence="3" type="ORF">KL86APRO_20446</name>
</gene>
<evidence type="ECO:0000256" key="1">
    <source>
        <dbReference type="SAM" id="Phobius"/>
    </source>
</evidence>
<feature type="transmembrane region" description="Helical" evidence="1">
    <location>
        <begin position="170"/>
        <end position="189"/>
    </location>
</feature>
<keyword evidence="1" id="KW-0812">Transmembrane</keyword>
<feature type="domain" description="DUF112" evidence="2">
    <location>
        <begin position="21"/>
        <end position="448"/>
    </location>
</feature>
<dbReference type="Pfam" id="PF01970">
    <property type="entry name" value="TctA"/>
    <property type="match status" value="1"/>
</dbReference>
<feature type="transmembrane region" description="Helical" evidence="1">
    <location>
        <begin position="268"/>
        <end position="292"/>
    </location>
</feature>
<dbReference type="PANTHER" id="PTHR35342">
    <property type="entry name" value="TRICARBOXYLIC TRANSPORT PROTEIN"/>
    <property type="match status" value="1"/>
</dbReference>
<name>A0A212KKJ3_9PROT</name>
<feature type="transmembrane region" description="Helical" evidence="1">
    <location>
        <begin position="21"/>
        <end position="50"/>
    </location>
</feature>
<proteinExistence type="predicted"/>
<feature type="transmembrane region" description="Helical" evidence="1">
    <location>
        <begin position="479"/>
        <end position="497"/>
    </location>
</feature>
<feature type="transmembrane region" description="Helical" evidence="1">
    <location>
        <begin position="143"/>
        <end position="163"/>
    </location>
</feature>
<evidence type="ECO:0000259" key="2">
    <source>
        <dbReference type="Pfam" id="PF01970"/>
    </source>
</evidence>
<feature type="transmembrane region" description="Helical" evidence="1">
    <location>
        <begin position="364"/>
        <end position="390"/>
    </location>
</feature>
<evidence type="ECO:0000313" key="3">
    <source>
        <dbReference type="EMBL" id="SBW12105.1"/>
    </source>
</evidence>
<feature type="transmembrane region" description="Helical" evidence="1">
    <location>
        <begin position="62"/>
        <end position="83"/>
    </location>
</feature>
<feature type="transmembrane region" description="Helical" evidence="1">
    <location>
        <begin position="331"/>
        <end position="352"/>
    </location>
</feature>
<dbReference type="PANTHER" id="PTHR35342:SF5">
    <property type="entry name" value="TRICARBOXYLIC TRANSPORT PROTEIN"/>
    <property type="match status" value="1"/>
</dbReference>
<dbReference type="EMBL" id="FLUO01000002">
    <property type="protein sequence ID" value="SBW12105.1"/>
    <property type="molecule type" value="Genomic_DNA"/>
</dbReference>
<protein>
    <submittedName>
        <fullName evidence="3">Uncharacterized 52.8 kDa protein in TAR-I ttuC' 3'region</fullName>
    </submittedName>
</protein>
<feature type="transmembrane region" description="Helical" evidence="1">
    <location>
        <begin position="396"/>
        <end position="416"/>
    </location>
</feature>
<keyword evidence="1" id="KW-0472">Membrane</keyword>
<sequence length="511" mass="52436">MTEILSLLANGFAVALTPVNLMYATVGAAMGLIVGAMPGIGSLAGVALLLPLTFKLDPTGAIIMLAALYYANMYGGSFSAILLNIPGDSPAVMTAMDGYKLTRAGRAGKALFTAILASAIGGTIGMVILTVMGPLLADVGLRFGPAEMAAVIVMAFTSIGWLLGDSPAKGGLATAFGLMLACVGVDLARGGSRFAFGQPDLMSGITFVPLVIGMFGFSQVMILMKDFRSQAQDQGLAEVGGEKLSIRKSLLSREELLRVLPVAGKSGFLGTFVGVLPGAGATMAAFLCYILEKRTGRNGAGMGEGAIEGVAAPEAGNNAAAAGTFAPLLSLGIPGGGTTAVLLGGLMMWGLTPGPLLFSEQPEFCWGLIASMYVGNIICVFVAIAMIPFVTNILRVPVRIIAPVITAVCVVGAYSVDNAMFDVVVMLAAGLVGFFLTQYAYPTAPLLLAFVLAPILERSTSAAFEISGGSVSIFYESPIALGFLLVIVAICLAPPAMKAVRGLRRPKPLDG</sequence>
<accession>A0A212KKJ3</accession>
<keyword evidence="1" id="KW-1133">Transmembrane helix</keyword>
<feature type="transmembrane region" description="Helical" evidence="1">
    <location>
        <begin position="201"/>
        <end position="224"/>
    </location>
</feature>